<reference evidence="2 3" key="2">
    <citation type="journal article" date="2013" name="IMA Fungus">
        <title>IMA Genome-F 1: Ceratocystis fimbriata: Draft nuclear genome sequence for the plant pathogen, Ceratocystis fimbriata.</title>
        <authorList>
            <person name="Wilken P.M."/>
            <person name="Steenkamp E.T."/>
            <person name="Wingfield M.J."/>
            <person name="de Beer Z.W."/>
            <person name="Wingfield B.D."/>
        </authorList>
    </citation>
    <scope>NUCLEOTIDE SEQUENCE [LARGE SCALE GENOMIC DNA]</scope>
    <source>
        <strain evidence="2 3">CBS 114723</strain>
    </source>
</reference>
<dbReference type="STRING" id="1035309.A0A2C5X5B1"/>
<evidence type="ECO:0000259" key="1">
    <source>
        <dbReference type="PROSITE" id="PS50181"/>
    </source>
</evidence>
<dbReference type="SUPFAM" id="SSF81383">
    <property type="entry name" value="F-box domain"/>
    <property type="match status" value="1"/>
</dbReference>
<dbReference type="InterPro" id="IPR036047">
    <property type="entry name" value="F-box-like_dom_sf"/>
</dbReference>
<organism evidence="2 3">
    <name type="scientific">Ceratocystis fimbriata CBS 114723</name>
    <dbReference type="NCBI Taxonomy" id="1035309"/>
    <lineage>
        <taxon>Eukaryota</taxon>
        <taxon>Fungi</taxon>
        <taxon>Dikarya</taxon>
        <taxon>Ascomycota</taxon>
        <taxon>Pezizomycotina</taxon>
        <taxon>Sordariomycetes</taxon>
        <taxon>Hypocreomycetidae</taxon>
        <taxon>Microascales</taxon>
        <taxon>Ceratocystidaceae</taxon>
        <taxon>Ceratocystis</taxon>
    </lineage>
</organism>
<dbReference type="Proteomes" id="UP000222788">
    <property type="component" value="Unassembled WGS sequence"/>
</dbReference>
<evidence type="ECO:0000313" key="2">
    <source>
        <dbReference type="EMBL" id="PHH53051.1"/>
    </source>
</evidence>
<dbReference type="PROSITE" id="PS50181">
    <property type="entry name" value="FBOX"/>
    <property type="match status" value="1"/>
</dbReference>
<name>A0A2C5X5B1_9PEZI</name>
<reference evidence="2 3" key="1">
    <citation type="journal article" date="2013" name="Fungal Biol.">
        <title>Analysis of microsatellite markers in the genome of the plant pathogen Ceratocystis fimbriata.</title>
        <authorList>
            <person name="Simpson M.C."/>
            <person name="Wilken P.M."/>
            <person name="Coetzee M.P."/>
            <person name="Wingfield M.J."/>
            <person name="Wingfield B.D."/>
        </authorList>
    </citation>
    <scope>NUCLEOTIDE SEQUENCE [LARGE SCALE GENOMIC DNA]</scope>
    <source>
        <strain evidence="2 3">CBS 114723</strain>
    </source>
</reference>
<evidence type="ECO:0000313" key="3">
    <source>
        <dbReference type="Proteomes" id="UP000222788"/>
    </source>
</evidence>
<sequence length="643" mass="73001">MSGPASASSMLPVKALCSPDPASAPPSSEAFLASATNPDPDSALRRDLINGLPDEVLLMIFQAFYTSDHAGESVRLRLVCRKWNAFTRSQVCTALKINYEDFAYLHELAYDRKIWESLGRVQHLCRNLYINLKLLKHKCDHDKFKNFSHPDPKVLQEVHEMELRYFPVDYEVERYRERKGNALSGNSINAVLKKILAHSLALSRCRVDLPQSLARMEYDDETHIATFALGNILLCLARCIRHHRRQSTDDNAEPGDKDRPFHKADVVTDSLEEENIHSDDEDKVTGNDPSEVKLETLIITGMFETVLHRLWRNPMDHKNMRTVMRNLKHLDIEISLIYQPNASHTVLWPLMKYAPGLESLCLSQIFRHGMEVEPSHMFYPIPETRELWASRALPNPSVTLENLTSLELRHVNIFPSFFTNAIVAFGASLKELYLDTVTLFIEDEDLPDSRVLRSSRIPKQRWIGFPGVRPQKDYIWVAMFLRENLPNLERCRASNLNYCVFGIGNSHPGDGAASSSAFSELNQDLGMTAGRTISQIFSEVVNGIEQPLIAKDHGFEGRHVFLPYSADNDERILGNLKPRPQDGDIAPQEYDHDSYIDSGGVTPSCWSQQSLDGVFPNSTGGTANMAWERMMHLLSNKSNYNYN</sequence>
<dbReference type="AlphaFoldDB" id="A0A2C5X5B1"/>
<gene>
    <name evidence="2" type="ORF">CFIMG_004594RAa</name>
</gene>
<protein>
    <recommendedName>
        <fullName evidence="1">F-box domain-containing protein</fullName>
    </recommendedName>
</protein>
<dbReference type="Pfam" id="PF12937">
    <property type="entry name" value="F-box-like"/>
    <property type="match status" value="1"/>
</dbReference>
<dbReference type="Gene3D" id="1.20.1280.50">
    <property type="match status" value="1"/>
</dbReference>
<dbReference type="EMBL" id="APWK03000050">
    <property type="protein sequence ID" value="PHH53051.1"/>
    <property type="molecule type" value="Genomic_DNA"/>
</dbReference>
<comment type="caution">
    <text evidence="2">The sequence shown here is derived from an EMBL/GenBank/DDBJ whole genome shotgun (WGS) entry which is preliminary data.</text>
</comment>
<dbReference type="InterPro" id="IPR001810">
    <property type="entry name" value="F-box_dom"/>
</dbReference>
<keyword evidence="3" id="KW-1185">Reference proteome</keyword>
<dbReference type="OrthoDB" id="4798537at2759"/>
<proteinExistence type="predicted"/>
<accession>A0A2C5X5B1</accession>
<feature type="domain" description="F-box" evidence="1">
    <location>
        <begin position="46"/>
        <end position="102"/>
    </location>
</feature>